<reference evidence="1 2" key="1">
    <citation type="journal article" date="2018" name="Biotechnol. Biofuels">
        <title>Integrative visual omics of the white-rot fungus Polyporus brumalis exposes the biotechnological potential of its oxidative enzymes for delignifying raw plant biomass.</title>
        <authorList>
            <person name="Miyauchi S."/>
            <person name="Rancon A."/>
            <person name="Drula E."/>
            <person name="Hage H."/>
            <person name="Chaduli D."/>
            <person name="Favel A."/>
            <person name="Grisel S."/>
            <person name="Henrissat B."/>
            <person name="Herpoel-Gimbert I."/>
            <person name="Ruiz-Duenas F.J."/>
            <person name="Chevret D."/>
            <person name="Hainaut M."/>
            <person name="Lin J."/>
            <person name="Wang M."/>
            <person name="Pangilinan J."/>
            <person name="Lipzen A."/>
            <person name="Lesage-Meessen L."/>
            <person name="Navarro D."/>
            <person name="Riley R."/>
            <person name="Grigoriev I.V."/>
            <person name="Zhou S."/>
            <person name="Raouche S."/>
            <person name="Rosso M.N."/>
        </authorList>
    </citation>
    <scope>NUCLEOTIDE SEQUENCE [LARGE SCALE GENOMIC DNA]</scope>
    <source>
        <strain evidence="1 2">BRFM 1820</strain>
    </source>
</reference>
<dbReference type="Proteomes" id="UP000256964">
    <property type="component" value="Unassembled WGS sequence"/>
</dbReference>
<sequence>MDACPPRGTPADTQCVTSVPTLRPASRLTMQSCLACAPLATGLMTLDIEGQTVCGRRHNLVNWSSGSPPFVMPSLRCLGAGRSLCTTSFSASRHLHLLFRSISGE</sequence>
<keyword evidence="2" id="KW-1185">Reference proteome</keyword>
<name>A0A371CMJ9_9APHY</name>
<protein>
    <submittedName>
        <fullName evidence="1">Uncharacterized protein</fullName>
    </submittedName>
</protein>
<evidence type="ECO:0000313" key="1">
    <source>
        <dbReference type="EMBL" id="RDX41519.1"/>
    </source>
</evidence>
<proteinExistence type="predicted"/>
<evidence type="ECO:0000313" key="2">
    <source>
        <dbReference type="Proteomes" id="UP000256964"/>
    </source>
</evidence>
<accession>A0A371CMJ9</accession>
<dbReference type="AlphaFoldDB" id="A0A371CMJ9"/>
<dbReference type="EMBL" id="KZ857509">
    <property type="protein sequence ID" value="RDX41519.1"/>
    <property type="molecule type" value="Genomic_DNA"/>
</dbReference>
<organism evidence="1 2">
    <name type="scientific">Lentinus brumalis</name>
    <dbReference type="NCBI Taxonomy" id="2498619"/>
    <lineage>
        <taxon>Eukaryota</taxon>
        <taxon>Fungi</taxon>
        <taxon>Dikarya</taxon>
        <taxon>Basidiomycota</taxon>
        <taxon>Agaricomycotina</taxon>
        <taxon>Agaricomycetes</taxon>
        <taxon>Polyporales</taxon>
        <taxon>Polyporaceae</taxon>
        <taxon>Lentinus</taxon>
    </lineage>
</organism>
<gene>
    <name evidence="1" type="ORF">OH76DRAFT_1412042</name>
</gene>